<dbReference type="Pfam" id="PF14945">
    <property type="entry name" value="LLC1"/>
    <property type="match status" value="1"/>
</dbReference>
<name>A0A7R9PBX8_TIMCA</name>
<proteinExistence type="predicted"/>
<sequence length="231" mass="25777">MKNGTIQMKTDKNMMSECMLNTVLEKVLELYYVMMGMVTENVVELYAMIIRDSMLGMEPEKILSCAALILPSAQECVSCANQLCDSRYKSNREGLIRGSEPAFAWRESGKPLGKTTSSSPDRDSNLNLPVLSSRAQHDKRTYQEKANEYDLTSQEACKTNINMLSTSNQINTTVPISPAVPKTSSGFVGWRSSQPQYTLERVGPLYTSPLKTIKPPQLIQTIPQQHVIFIG</sequence>
<dbReference type="AlphaFoldDB" id="A0A7R9PBX8"/>
<evidence type="ECO:0000256" key="1">
    <source>
        <dbReference type="SAM" id="MobiDB-lite"/>
    </source>
</evidence>
<accession>A0A7R9PBX8</accession>
<gene>
    <name evidence="2" type="ORF">TCMB3V08_LOCUS10129</name>
</gene>
<reference evidence="2" key="1">
    <citation type="submission" date="2020-11" db="EMBL/GenBank/DDBJ databases">
        <authorList>
            <person name="Tran Van P."/>
        </authorList>
    </citation>
    <scope>NUCLEOTIDE SEQUENCE</scope>
</reference>
<evidence type="ECO:0000313" key="2">
    <source>
        <dbReference type="EMBL" id="CAD7577581.1"/>
    </source>
</evidence>
<feature type="region of interest" description="Disordered" evidence="1">
    <location>
        <begin position="106"/>
        <end position="137"/>
    </location>
</feature>
<dbReference type="InterPro" id="IPR020339">
    <property type="entry name" value="C20orf85-like"/>
</dbReference>
<protein>
    <submittedName>
        <fullName evidence="2">(California timema) hypothetical protein</fullName>
    </submittedName>
</protein>
<dbReference type="EMBL" id="OE185832">
    <property type="protein sequence ID" value="CAD7577581.1"/>
    <property type="molecule type" value="Genomic_DNA"/>
</dbReference>
<organism evidence="2">
    <name type="scientific">Timema californicum</name>
    <name type="common">California timema</name>
    <name type="synonym">Walking stick</name>
    <dbReference type="NCBI Taxonomy" id="61474"/>
    <lineage>
        <taxon>Eukaryota</taxon>
        <taxon>Metazoa</taxon>
        <taxon>Ecdysozoa</taxon>
        <taxon>Arthropoda</taxon>
        <taxon>Hexapoda</taxon>
        <taxon>Insecta</taxon>
        <taxon>Pterygota</taxon>
        <taxon>Neoptera</taxon>
        <taxon>Polyneoptera</taxon>
        <taxon>Phasmatodea</taxon>
        <taxon>Timematodea</taxon>
        <taxon>Timematoidea</taxon>
        <taxon>Timematidae</taxon>
        <taxon>Timema</taxon>
    </lineage>
</organism>